<comment type="subcellular location">
    <subcellularLocation>
        <location evidence="1">Cytoplasm</location>
        <location evidence="1">Cytoskeleton</location>
    </subcellularLocation>
</comment>
<feature type="region of interest" description="Disordered" evidence="7">
    <location>
        <begin position="178"/>
        <end position="230"/>
    </location>
</feature>
<dbReference type="Gene3D" id="2.130.10.10">
    <property type="entry name" value="YVTN repeat-like/Quinoprotein amine dehydrogenase"/>
    <property type="match status" value="1"/>
</dbReference>
<evidence type="ECO:0000256" key="7">
    <source>
        <dbReference type="SAM" id="MobiDB-lite"/>
    </source>
</evidence>
<dbReference type="PANTHER" id="PTHR19845">
    <property type="entry name" value="KATANIN P80 SUBUNIT"/>
    <property type="match status" value="1"/>
</dbReference>
<feature type="domain" description="Katanin p80 subunit C-terminal" evidence="8">
    <location>
        <begin position="343"/>
        <end position="476"/>
    </location>
</feature>
<dbReference type="SMART" id="SM00320">
    <property type="entry name" value="WD40"/>
    <property type="match status" value="2"/>
</dbReference>
<organism evidence="9 10">
    <name type="scientific">Oikopleura dioica</name>
    <name type="common">Tunicate</name>
    <dbReference type="NCBI Taxonomy" id="34765"/>
    <lineage>
        <taxon>Eukaryota</taxon>
        <taxon>Metazoa</taxon>
        <taxon>Chordata</taxon>
        <taxon>Tunicata</taxon>
        <taxon>Appendicularia</taxon>
        <taxon>Copelata</taxon>
        <taxon>Oikopleuridae</taxon>
        <taxon>Oikopleura</taxon>
    </lineage>
</organism>
<dbReference type="EMBL" id="OU015567">
    <property type="protein sequence ID" value="CAG5112474.1"/>
    <property type="molecule type" value="Genomic_DNA"/>
</dbReference>
<evidence type="ECO:0000256" key="1">
    <source>
        <dbReference type="ARBA" id="ARBA00004245"/>
    </source>
</evidence>
<dbReference type="PROSITE" id="PS50082">
    <property type="entry name" value="WD_REPEATS_2"/>
    <property type="match status" value="1"/>
</dbReference>
<feature type="repeat" description="WD" evidence="6">
    <location>
        <begin position="13"/>
        <end position="54"/>
    </location>
</feature>
<sequence length="494" mass="54800">MWDIRKRGVLLTYGEHQAAVSCIRFSPDGRSMVSSDRDGILKVWDLRSGKSVVTKSDAAGEITDLQFHPSEMLFAASSQDGRCYFYDFESYQLVSVTEKSTNIPSAIRFSFAGDVLTALMGDILAEFAWEPEAKRTKAIHINNGKKGDLILSQNKAIATGIKEKNQLIVSVVDSSKISTKPRARKQPSSTPKQVKANVSLPDPNISLISDRPRNGIRANANQNNSTKETNVSLPANAYSDAFSSVHKIPRSPRGVKAPSKPRAREVKADFMSKMKQKNENDIPVEIHVTPAPVVKSKRPLAMVKPNNSMEIDPGMLASPVSPQVQKNLPKPNSILSLLQQSVEVKKVLKNRQVVLEDCTRQHTMVGALRKSYRDRGVMYDLLSNLLSMPDAWTLELAVEAAQVASLLAQSSEVHHQKLSSTALKHILTHFRQTIEHSISGPHGIGVDLSAEQRQQRSKEILRLVDETRNTFQSSSQNATTLKEIDFLMRNFQIS</sequence>
<gene>
    <name evidence="9" type="ORF">OKIOD_LOCUS15453</name>
</gene>
<evidence type="ECO:0000256" key="2">
    <source>
        <dbReference type="ARBA" id="ARBA00022490"/>
    </source>
</evidence>
<dbReference type="Proteomes" id="UP001158576">
    <property type="component" value="Chromosome 2"/>
</dbReference>
<dbReference type="SUPFAM" id="SSF50978">
    <property type="entry name" value="WD40 repeat-like"/>
    <property type="match status" value="1"/>
</dbReference>
<dbReference type="Pfam" id="PF13925">
    <property type="entry name" value="Katanin_con80"/>
    <property type="match status" value="1"/>
</dbReference>
<evidence type="ECO:0000256" key="5">
    <source>
        <dbReference type="ARBA" id="ARBA00023212"/>
    </source>
</evidence>
<dbReference type="InterPro" id="IPR015943">
    <property type="entry name" value="WD40/YVTN_repeat-like_dom_sf"/>
</dbReference>
<dbReference type="PROSITE" id="PS50294">
    <property type="entry name" value="WD_REPEATS_REGION"/>
    <property type="match status" value="1"/>
</dbReference>
<keyword evidence="10" id="KW-1185">Reference proteome</keyword>
<evidence type="ECO:0000256" key="4">
    <source>
        <dbReference type="ARBA" id="ARBA00022737"/>
    </source>
</evidence>
<evidence type="ECO:0000256" key="3">
    <source>
        <dbReference type="ARBA" id="ARBA00022574"/>
    </source>
</evidence>
<protein>
    <submittedName>
        <fullName evidence="9">Oidioi.mRNA.OKI2018_I69.chr2.g6688.t1.cds</fullName>
    </submittedName>
</protein>
<keyword evidence="2" id="KW-0963">Cytoplasm</keyword>
<evidence type="ECO:0000256" key="6">
    <source>
        <dbReference type="PROSITE-ProRule" id="PRU00221"/>
    </source>
</evidence>
<dbReference type="InterPro" id="IPR036322">
    <property type="entry name" value="WD40_repeat_dom_sf"/>
</dbReference>
<name>A0ABN7T3T5_OIKDI</name>
<dbReference type="InterPro" id="IPR019775">
    <property type="entry name" value="WD40_repeat_CS"/>
</dbReference>
<evidence type="ECO:0000313" key="10">
    <source>
        <dbReference type="Proteomes" id="UP001158576"/>
    </source>
</evidence>
<dbReference type="InterPro" id="IPR001680">
    <property type="entry name" value="WD40_rpt"/>
</dbReference>
<dbReference type="Pfam" id="PF00400">
    <property type="entry name" value="WD40"/>
    <property type="match status" value="2"/>
</dbReference>
<accession>A0ABN7T3T5</accession>
<dbReference type="InterPro" id="IPR028021">
    <property type="entry name" value="Katanin_C-terminal"/>
</dbReference>
<evidence type="ECO:0000259" key="8">
    <source>
        <dbReference type="Pfam" id="PF13925"/>
    </source>
</evidence>
<keyword evidence="3 6" id="KW-0853">WD repeat</keyword>
<evidence type="ECO:0000313" key="9">
    <source>
        <dbReference type="EMBL" id="CAG5112474.1"/>
    </source>
</evidence>
<dbReference type="PANTHER" id="PTHR19845:SF0">
    <property type="entry name" value="KATANIN P80 WD40 REPEAT-CONTAINING SUBUNIT B1"/>
    <property type="match status" value="1"/>
</dbReference>
<proteinExistence type="predicted"/>
<keyword evidence="4" id="KW-0677">Repeat</keyword>
<keyword evidence="5" id="KW-0206">Cytoskeleton</keyword>
<dbReference type="PROSITE" id="PS00678">
    <property type="entry name" value="WD_REPEATS_1"/>
    <property type="match status" value="1"/>
</dbReference>
<feature type="compositionally biased region" description="Polar residues" evidence="7">
    <location>
        <begin position="219"/>
        <end position="230"/>
    </location>
</feature>
<reference evidence="9 10" key="1">
    <citation type="submission" date="2021-04" db="EMBL/GenBank/DDBJ databases">
        <authorList>
            <person name="Bliznina A."/>
        </authorList>
    </citation>
    <scope>NUCLEOTIDE SEQUENCE [LARGE SCALE GENOMIC DNA]</scope>
</reference>